<keyword evidence="4" id="KW-1185">Reference proteome</keyword>
<proteinExistence type="predicted"/>
<dbReference type="OrthoDB" id="7990385at2"/>
<reference evidence="3 4" key="1">
    <citation type="submission" date="2019-03" db="EMBL/GenBank/DDBJ databases">
        <title>Genomic Encyclopedia of Type Strains, Phase IV (KMG-IV): sequencing the most valuable type-strain genomes for metagenomic binning, comparative biology and taxonomic classification.</title>
        <authorList>
            <person name="Goeker M."/>
        </authorList>
    </citation>
    <scope>NUCLEOTIDE SEQUENCE [LARGE SCALE GENOMIC DNA]</scope>
    <source>
        <strain evidence="3 4">DSM 104836</strain>
    </source>
</reference>
<evidence type="ECO:0000313" key="3">
    <source>
        <dbReference type="EMBL" id="TCS62746.1"/>
    </source>
</evidence>
<dbReference type="RefSeq" id="WP_132245322.1">
    <property type="nucleotide sequence ID" value="NZ_SLZU01000008.1"/>
</dbReference>
<keyword evidence="1" id="KW-0472">Membrane</keyword>
<feature type="transmembrane region" description="Helical" evidence="1">
    <location>
        <begin position="20"/>
        <end position="40"/>
    </location>
</feature>
<keyword evidence="1" id="KW-1133">Transmembrane helix</keyword>
<dbReference type="EMBL" id="SLZU01000008">
    <property type="protein sequence ID" value="TCS62746.1"/>
    <property type="molecule type" value="Genomic_DNA"/>
</dbReference>
<comment type="caution">
    <text evidence="3">The sequence shown here is derived from an EMBL/GenBank/DDBJ whole genome shotgun (WGS) entry which is preliminary data.</text>
</comment>
<accession>A0A4R3JC84</accession>
<organism evidence="3 4">
    <name type="scientific">Primorskyibacter sedentarius</name>
    <dbReference type="NCBI Taxonomy" id="745311"/>
    <lineage>
        <taxon>Bacteria</taxon>
        <taxon>Pseudomonadati</taxon>
        <taxon>Pseudomonadota</taxon>
        <taxon>Alphaproteobacteria</taxon>
        <taxon>Rhodobacterales</taxon>
        <taxon>Roseobacteraceae</taxon>
        <taxon>Primorskyibacter</taxon>
    </lineage>
</organism>
<name>A0A4R3JC84_9RHOB</name>
<dbReference type="AlphaFoldDB" id="A0A4R3JC84"/>
<evidence type="ECO:0000313" key="4">
    <source>
        <dbReference type="Proteomes" id="UP000295696"/>
    </source>
</evidence>
<sequence>MQMPPPLASVLSDRRGASALEFALLALPFILCLLGTLEFARLSFYQASLSNATAAAARFILLDTGSTAATLKQDMAARIFNADPDRLTVTYSEATSDGVVYLTVTASYDFEFMIARLFNTGIPLRNETVVPVL</sequence>
<protein>
    <submittedName>
        <fullName evidence="3">TadE-like protein</fullName>
    </submittedName>
</protein>
<evidence type="ECO:0000259" key="2">
    <source>
        <dbReference type="Pfam" id="PF07811"/>
    </source>
</evidence>
<gene>
    <name evidence="3" type="ORF">EDD52_10840</name>
</gene>
<feature type="domain" description="TadE-like" evidence="2">
    <location>
        <begin position="16"/>
        <end position="58"/>
    </location>
</feature>
<keyword evidence="1" id="KW-0812">Transmembrane</keyword>
<dbReference type="Proteomes" id="UP000295696">
    <property type="component" value="Unassembled WGS sequence"/>
</dbReference>
<dbReference type="Pfam" id="PF07811">
    <property type="entry name" value="TadE"/>
    <property type="match status" value="1"/>
</dbReference>
<evidence type="ECO:0000256" key="1">
    <source>
        <dbReference type="SAM" id="Phobius"/>
    </source>
</evidence>
<dbReference type="InterPro" id="IPR012495">
    <property type="entry name" value="TadE-like_dom"/>
</dbReference>